<evidence type="ECO:0000313" key="3">
    <source>
        <dbReference type="EMBL" id="EOO00211.1"/>
    </source>
</evidence>
<evidence type="ECO:0000256" key="1">
    <source>
        <dbReference type="SAM" id="MobiDB-lite"/>
    </source>
</evidence>
<dbReference type="AlphaFoldDB" id="R8BLD9"/>
<dbReference type="Proteomes" id="UP000014074">
    <property type="component" value="Unassembled WGS sequence"/>
</dbReference>
<name>R8BLD9_PHAM7</name>
<dbReference type="HOGENOM" id="CLU_714072_0_0_1"/>
<feature type="region of interest" description="Disordered" evidence="1">
    <location>
        <begin position="184"/>
        <end position="213"/>
    </location>
</feature>
<feature type="region of interest" description="Disordered" evidence="1">
    <location>
        <begin position="227"/>
        <end position="297"/>
    </location>
</feature>
<keyword evidence="2" id="KW-0812">Transmembrane</keyword>
<feature type="region of interest" description="Disordered" evidence="1">
    <location>
        <begin position="139"/>
        <end position="165"/>
    </location>
</feature>
<proteinExistence type="predicted"/>
<evidence type="ECO:0000313" key="4">
    <source>
        <dbReference type="Proteomes" id="UP000014074"/>
    </source>
</evidence>
<dbReference type="RefSeq" id="XP_007915034.1">
    <property type="nucleotide sequence ID" value="XM_007916843.1"/>
</dbReference>
<feature type="region of interest" description="Disordered" evidence="1">
    <location>
        <begin position="354"/>
        <end position="387"/>
    </location>
</feature>
<gene>
    <name evidence="3" type="ORF">UCRPA7_4304</name>
</gene>
<dbReference type="GeneID" id="19324742"/>
<keyword evidence="4" id="KW-1185">Reference proteome</keyword>
<keyword evidence="2" id="KW-1133">Transmembrane helix</keyword>
<dbReference type="KEGG" id="tmn:UCRPA7_4304"/>
<feature type="compositionally biased region" description="Low complexity" evidence="1">
    <location>
        <begin position="229"/>
        <end position="244"/>
    </location>
</feature>
<feature type="compositionally biased region" description="Polar residues" evidence="1">
    <location>
        <begin position="245"/>
        <end position="269"/>
    </location>
</feature>
<organism evidence="3 4">
    <name type="scientific">Phaeoacremonium minimum (strain UCR-PA7)</name>
    <name type="common">Esca disease fungus</name>
    <name type="synonym">Togninia minima</name>
    <dbReference type="NCBI Taxonomy" id="1286976"/>
    <lineage>
        <taxon>Eukaryota</taxon>
        <taxon>Fungi</taxon>
        <taxon>Dikarya</taxon>
        <taxon>Ascomycota</taxon>
        <taxon>Pezizomycotina</taxon>
        <taxon>Sordariomycetes</taxon>
        <taxon>Sordariomycetidae</taxon>
        <taxon>Togniniales</taxon>
        <taxon>Togniniaceae</taxon>
        <taxon>Phaeoacremonium</taxon>
    </lineage>
</organism>
<feature type="transmembrane region" description="Helical" evidence="2">
    <location>
        <begin position="52"/>
        <end position="72"/>
    </location>
</feature>
<dbReference type="eggNOG" id="ENOG502T4ND">
    <property type="taxonomic scope" value="Eukaryota"/>
</dbReference>
<sequence>MHGGVCLSQSFILFSCVMGILYICLHIQAAYRNEPINRAYAAQHPLHTSTIVVARIDTIAWIISLIAVSVAVSKENIATLYVNLVSCSVAIPAMVTTLIMVEKAARPFDLPWITKHAEITCRVSALDVDAILEKSISRRPSVNDFPTPMSEGPAGPRSPPTAGNDLGSFSKFDEKTRNGYFSMTTETAPDDRASIGGPRQMPSTLQPPPAVARNPSWRRQWSALAAETGVPSSAASSVSKGSWSTMTPSSAFTGTRTLETVSEIPTSPTSPYPTADSKGRLYATPTSSIPDSQKRSPLATTRYADAPHMAIQPEIRVLGPDGVSRQLSARSGMSWSARRQLKGAQEALKAHRMRVLGGGERRSAPSQQEVSEPKERSMAIPGSFFDD</sequence>
<reference evidence="4" key="1">
    <citation type="journal article" date="2013" name="Genome Announc.">
        <title>Draft genome sequence of the ascomycete Phaeoacremonium aleophilum strain UCR-PA7, a causal agent of the esca disease complex in grapevines.</title>
        <authorList>
            <person name="Blanco-Ulate B."/>
            <person name="Rolshausen P."/>
            <person name="Cantu D."/>
        </authorList>
    </citation>
    <scope>NUCLEOTIDE SEQUENCE [LARGE SCALE GENOMIC DNA]</scope>
    <source>
        <strain evidence="4">UCR-PA7</strain>
    </source>
</reference>
<feature type="transmembrane region" description="Helical" evidence="2">
    <location>
        <begin position="12"/>
        <end position="31"/>
    </location>
</feature>
<accession>R8BLD9</accession>
<protein>
    <submittedName>
        <fullName evidence="3">Putative s-adenosylmethionine decarboxylase proenzyme protein</fullName>
    </submittedName>
</protein>
<feature type="transmembrane region" description="Helical" evidence="2">
    <location>
        <begin position="78"/>
        <end position="101"/>
    </location>
</feature>
<dbReference type="OrthoDB" id="5243382at2759"/>
<evidence type="ECO:0000256" key="2">
    <source>
        <dbReference type="SAM" id="Phobius"/>
    </source>
</evidence>
<dbReference type="EMBL" id="KB933101">
    <property type="protein sequence ID" value="EOO00211.1"/>
    <property type="molecule type" value="Genomic_DNA"/>
</dbReference>
<keyword evidence="2" id="KW-0472">Membrane</keyword>